<keyword evidence="11" id="KW-0812">Transmembrane</keyword>
<dbReference type="EMBL" id="CP002299">
    <property type="protein sequence ID" value="ADP81647.1"/>
    <property type="molecule type" value="Genomic_DNA"/>
</dbReference>
<dbReference type="SUPFAM" id="SSF56112">
    <property type="entry name" value="Protein kinase-like (PK-like)"/>
    <property type="match status" value="1"/>
</dbReference>
<dbReference type="GO" id="GO:0005524">
    <property type="term" value="F:ATP binding"/>
    <property type="evidence" value="ECO:0007669"/>
    <property type="project" value="UniProtKB-UniRule"/>
</dbReference>
<dbReference type="Gene3D" id="1.10.510.10">
    <property type="entry name" value="Transferase(Phosphotransferase) domain 1"/>
    <property type="match status" value="1"/>
</dbReference>
<dbReference type="KEGG" id="fri:FraEuI1c_3640"/>
<dbReference type="InterPro" id="IPR017441">
    <property type="entry name" value="Protein_kinase_ATP_BS"/>
</dbReference>
<dbReference type="InterPro" id="IPR000719">
    <property type="entry name" value="Prot_kinase_dom"/>
</dbReference>
<dbReference type="PANTHER" id="PTHR43671:SF13">
    <property type="entry name" value="SERINE_THREONINE-PROTEIN KINASE NEK2"/>
    <property type="match status" value="1"/>
</dbReference>
<evidence type="ECO:0000256" key="5">
    <source>
        <dbReference type="ARBA" id="ARBA00022777"/>
    </source>
</evidence>
<dbReference type="InterPro" id="IPR003961">
    <property type="entry name" value="FN3_dom"/>
</dbReference>
<dbReference type="OrthoDB" id="3202712at2"/>
<organism evidence="14 15">
    <name type="scientific">Pseudofrankia inefficax (strain DSM 45817 / CECT 9037 / DDB 130130 / EuI1c)</name>
    <name type="common">Frankia inefficax</name>
    <dbReference type="NCBI Taxonomy" id="298654"/>
    <lineage>
        <taxon>Bacteria</taxon>
        <taxon>Bacillati</taxon>
        <taxon>Actinomycetota</taxon>
        <taxon>Actinomycetes</taxon>
        <taxon>Frankiales</taxon>
        <taxon>Frankiaceae</taxon>
        <taxon>Pseudofrankia</taxon>
    </lineage>
</organism>
<sequence length="680" mass="69300">MDGGWAGAGLGGMTAEDEFALGDLRIGTVLGRGATGEVRRAVTPNGELVAVKLLRQELADDSQVVARLLRECSVVARLADRHVIRIRHLIAEDDRVGIVMDYLPDGDLRGLLRRRGTLTPTDAGRLTGQVLVALRRAHEAGVVHRDVKPENVLLDGDDAVLTDFGIARQLEGPSLTTGTGILGTPSYLAPELASAQPTTPAVDIYSTGCLFYELLAGQPPFVGGPAIAVLLRHVNETPVRPPDLADQLWDLLAAMLAKQPDDRPTASQAIATLAALEPTFSGLPALPRLGRPDSSTSGPRTHESVPTWSLTPDWDRNLTTHVPGGPDDDGAQPTVLNRFLADDAVAETRTDLPASRAHRSPDARAWGPASLPGSEPGSAPPPDRVLPPGAAGRRRPDRSRRGLMLLIAAIVVLVLAGTGIAVALRSAGHGSPASDTGADSGPTVGLTSEPSASAPGDPSSNTGPGPSASAEPTSPATPSATATASPSAGAPAQPVLRATAQSGAVSLTITQPDGGAVTSYQIAATGLATRTVAAGRTTVAVKVPDCTSRSFTVTAVGPGGSTPSTPVDAVGCVAPGQVRNVVQTIPGPGSRRLTWDPPADLGGDSQVDYRIAVTGNGAATTVTTSTSPTFLLNCTTAADGADCAAGVTVYIEARNSIGAGPKLRVPIESANASPTPPAAG</sequence>
<name>E3J1H9_PSEI1</name>
<evidence type="ECO:0000313" key="15">
    <source>
        <dbReference type="Proteomes" id="UP000002484"/>
    </source>
</evidence>
<evidence type="ECO:0000256" key="10">
    <source>
        <dbReference type="SAM" id="MobiDB-lite"/>
    </source>
</evidence>
<accession>E3J1H9</accession>
<dbReference type="InParanoid" id="E3J1H9"/>
<feature type="compositionally biased region" description="Low complexity" evidence="10">
    <location>
        <begin position="463"/>
        <end position="492"/>
    </location>
</feature>
<feature type="region of interest" description="Disordered" evidence="10">
    <location>
        <begin position="350"/>
        <end position="397"/>
    </location>
</feature>
<dbReference type="RefSeq" id="WP_013424765.1">
    <property type="nucleotide sequence ID" value="NC_014666.1"/>
</dbReference>
<evidence type="ECO:0000256" key="11">
    <source>
        <dbReference type="SAM" id="Phobius"/>
    </source>
</evidence>
<evidence type="ECO:0000256" key="7">
    <source>
        <dbReference type="ARBA" id="ARBA00023295"/>
    </source>
</evidence>
<evidence type="ECO:0000256" key="3">
    <source>
        <dbReference type="ARBA" id="ARBA00022679"/>
    </source>
</evidence>
<keyword evidence="8" id="KW-0119">Carbohydrate metabolism</keyword>
<evidence type="ECO:0000256" key="1">
    <source>
        <dbReference type="ARBA" id="ARBA00010886"/>
    </source>
</evidence>
<dbReference type="PROSITE" id="PS50853">
    <property type="entry name" value="FN3"/>
    <property type="match status" value="1"/>
</dbReference>
<dbReference type="STRING" id="298654.FraEuI1c_3640"/>
<dbReference type="GO" id="GO:0004674">
    <property type="term" value="F:protein serine/threonine kinase activity"/>
    <property type="evidence" value="ECO:0007669"/>
    <property type="project" value="UniProtKB-KW"/>
</dbReference>
<evidence type="ECO:0000256" key="9">
    <source>
        <dbReference type="PROSITE-ProRule" id="PRU10141"/>
    </source>
</evidence>
<keyword evidence="15" id="KW-1185">Reference proteome</keyword>
<keyword evidence="11" id="KW-1133">Transmembrane helix</keyword>
<proteinExistence type="inferred from homology"/>
<dbReference type="SUPFAM" id="SSF49265">
    <property type="entry name" value="Fibronectin type III"/>
    <property type="match status" value="1"/>
</dbReference>
<keyword evidence="7" id="KW-0326">Glycosidase</keyword>
<keyword evidence="5 14" id="KW-0418">Kinase</keyword>
<keyword evidence="8" id="KW-0624">Polysaccharide degradation</keyword>
<keyword evidence="4 9" id="KW-0547">Nucleotide-binding</keyword>
<dbReference type="eggNOG" id="COG0515">
    <property type="taxonomic scope" value="Bacteria"/>
</dbReference>
<dbReference type="InterPro" id="IPR050660">
    <property type="entry name" value="NEK_Ser/Thr_kinase"/>
</dbReference>
<evidence type="ECO:0000256" key="4">
    <source>
        <dbReference type="ARBA" id="ARBA00022741"/>
    </source>
</evidence>
<evidence type="ECO:0000259" key="13">
    <source>
        <dbReference type="PROSITE" id="PS50853"/>
    </source>
</evidence>
<dbReference type="Pfam" id="PF00069">
    <property type="entry name" value="Pkinase"/>
    <property type="match status" value="1"/>
</dbReference>
<dbReference type="GO" id="GO:0000272">
    <property type="term" value="P:polysaccharide catabolic process"/>
    <property type="evidence" value="ECO:0007669"/>
    <property type="project" value="UniProtKB-KW"/>
</dbReference>
<evidence type="ECO:0000256" key="6">
    <source>
        <dbReference type="ARBA" id="ARBA00022840"/>
    </source>
</evidence>
<dbReference type="CDD" id="cd14014">
    <property type="entry name" value="STKc_PknB_like"/>
    <property type="match status" value="1"/>
</dbReference>
<dbReference type="PROSITE" id="PS50011">
    <property type="entry name" value="PROTEIN_KINASE_DOM"/>
    <property type="match status" value="1"/>
</dbReference>
<keyword evidence="3" id="KW-0808">Transferase</keyword>
<feature type="transmembrane region" description="Helical" evidence="11">
    <location>
        <begin position="403"/>
        <end position="424"/>
    </location>
</feature>
<feature type="region of interest" description="Disordered" evidence="10">
    <location>
        <begin position="282"/>
        <end position="334"/>
    </location>
</feature>
<keyword evidence="6 9" id="KW-0067">ATP-binding</keyword>
<evidence type="ECO:0000256" key="8">
    <source>
        <dbReference type="ARBA" id="ARBA00023326"/>
    </source>
</evidence>
<dbReference type="InterPro" id="IPR008271">
    <property type="entry name" value="Ser/Thr_kinase_AS"/>
</dbReference>
<keyword evidence="14" id="KW-0723">Serine/threonine-protein kinase</keyword>
<dbReference type="AlphaFoldDB" id="E3J1H9"/>
<gene>
    <name evidence="14" type="ordered locus">FraEuI1c_3640</name>
</gene>
<dbReference type="PROSITE" id="PS00108">
    <property type="entry name" value="PROTEIN_KINASE_ST"/>
    <property type="match status" value="1"/>
</dbReference>
<dbReference type="HOGENOM" id="CLU_404275_0_0_11"/>
<feature type="domain" description="Fibronectin type-III" evidence="13">
    <location>
        <begin position="574"/>
        <end position="678"/>
    </location>
</feature>
<dbReference type="EC" id="2.7.11.1" evidence="2"/>
<keyword evidence="7" id="KW-0378">Hydrolase</keyword>
<evidence type="ECO:0000259" key="12">
    <source>
        <dbReference type="PROSITE" id="PS50011"/>
    </source>
</evidence>
<dbReference type="PANTHER" id="PTHR43671">
    <property type="entry name" value="SERINE/THREONINE-PROTEIN KINASE NEK"/>
    <property type="match status" value="1"/>
</dbReference>
<dbReference type="Proteomes" id="UP000002484">
    <property type="component" value="Chromosome"/>
</dbReference>
<reference evidence="14 15" key="1">
    <citation type="submission" date="2010-10" db="EMBL/GenBank/DDBJ databases">
        <title>Complete sequence of Frankia sp. EuI1c.</title>
        <authorList>
            <consortium name="US DOE Joint Genome Institute"/>
            <person name="Lucas S."/>
            <person name="Copeland A."/>
            <person name="Lapidus A."/>
            <person name="Cheng J.-F."/>
            <person name="Bruce D."/>
            <person name="Goodwin L."/>
            <person name="Pitluck S."/>
            <person name="Chertkov O."/>
            <person name="Detter J.C."/>
            <person name="Han C."/>
            <person name="Tapia R."/>
            <person name="Land M."/>
            <person name="Hauser L."/>
            <person name="Jeffries C."/>
            <person name="Kyrpides N."/>
            <person name="Ivanova N."/>
            <person name="Mikhailova N."/>
            <person name="Beauchemin N."/>
            <person name="Sen A."/>
            <person name="Sur S.A."/>
            <person name="Gtari M."/>
            <person name="Wall L."/>
            <person name="Tisa L."/>
            <person name="Woyke T."/>
        </authorList>
    </citation>
    <scope>NUCLEOTIDE SEQUENCE [LARGE SCALE GENOMIC DNA]</scope>
    <source>
        <strain evidence="15">DSM 45817 / CECT 9037 / EuI1c</strain>
    </source>
</reference>
<dbReference type="InterPro" id="IPR011009">
    <property type="entry name" value="Kinase-like_dom_sf"/>
</dbReference>
<dbReference type="InterPro" id="IPR013783">
    <property type="entry name" value="Ig-like_fold"/>
</dbReference>
<feature type="binding site" evidence="9">
    <location>
        <position position="52"/>
    </location>
    <ligand>
        <name>ATP</name>
        <dbReference type="ChEBI" id="CHEBI:30616"/>
    </ligand>
</feature>
<dbReference type="InterPro" id="IPR036116">
    <property type="entry name" value="FN3_sf"/>
</dbReference>
<feature type="region of interest" description="Disordered" evidence="10">
    <location>
        <begin position="427"/>
        <end position="493"/>
    </location>
</feature>
<dbReference type="GO" id="GO:0016798">
    <property type="term" value="F:hydrolase activity, acting on glycosyl bonds"/>
    <property type="evidence" value="ECO:0007669"/>
    <property type="project" value="UniProtKB-KW"/>
</dbReference>
<evidence type="ECO:0000313" key="14">
    <source>
        <dbReference type="EMBL" id="ADP81647.1"/>
    </source>
</evidence>
<comment type="similarity">
    <text evidence="1">Belongs to the protein kinase superfamily. NEK Ser/Thr protein kinase family. NIMA subfamily.</text>
</comment>
<dbReference type="PROSITE" id="PS00107">
    <property type="entry name" value="PROTEIN_KINASE_ATP"/>
    <property type="match status" value="1"/>
</dbReference>
<dbReference type="SMART" id="SM00220">
    <property type="entry name" value="S_TKc"/>
    <property type="match status" value="1"/>
</dbReference>
<feature type="compositionally biased region" description="Polar residues" evidence="10">
    <location>
        <begin position="293"/>
        <end position="310"/>
    </location>
</feature>
<evidence type="ECO:0000256" key="2">
    <source>
        <dbReference type="ARBA" id="ARBA00012513"/>
    </source>
</evidence>
<dbReference type="Gene3D" id="2.60.40.10">
    <property type="entry name" value="Immunoglobulins"/>
    <property type="match status" value="1"/>
</dbReference>
<feature type="domain" description="Protein kinase" evidence="12">
    <location>
        <begin position="24"/>
        <end position="280"/>
    </location>
</feature>
<keyword evidence="11" id="KW-0472">Membrane</keyword>
<protein>
    <recommendedName>
        <fullName evidence="2">non-specific serine/threonine protein kinase</fullName>
        <ecNumber evidence="2">2.7.11.1</ecNumber>
    </recommendedName>
</protein>